<evidence type="ECO:0000259" key="2">
    <source>
        <dbReference type="PROSITE" id="PS50975"/>
    </source>
</evidence>
<dbReference type="Gene3D" id="3.30.1490.20">
    <property type="entry name" value="ATP-grasp fold, A domain"/>
    <property type="match status" value="1"/>
</dbReference>
<sequence length="322" mass="37653">MNILITSAGRRVSLVKAFKNELKKLVPISNVFTVDYEPELSAACYESDKSFPVPKAEDLNYIDSLLNICIENDIKLIIPTIDTELLVLAKNKNMFLDKGIIIIVSSVDFVLKCRDKHKIHDFFVKNNIQVAKEYSRSDYKFPLFLKPYDGSRSVDNFIIKRKEDLNSMHLENEKLMFLEYLDQDLYEEFTCDMYYDKDNKLKCVVPRKRIEIRDGEVNKGITKKNIIIDFSKKHLSHINGAIGCLTVQFFKHKVNEQIIGIEINPRFGGGFPLTYLAGANYVKWILEEYLFNKEIDEQFDCWKNNLLMLRYDNEILVNDFEH</sequence>
<keyword evidence="1" id="KW-0547">Nucleotide-binding</keyword>
<dbReference type="RefSeq" id="WP_415862205.1">
    <property type="nucleotide sequence ID" value="NZ_CP134536.1"/>
</dbReference>
<evidence type="ECO:0000256" key="1">
    <source>
        <dbReference type="PROSITE-ProRule" id="PRU00409"/>
    </source>
</evidence>
<keyword evidence="1" id="KW-0067">ATP-binding</keyword>
<evidence type="ECO:0000313" key="3">
    <source>
        <dbReference type="EMBL" id="WNH12224.1"/>
    </source>
</evidence>
<dbReference type="Pfam" id="PF21360">
    <property type="entry name" value="PylC-like_N"/>
    <property type="match status" value="1"/>
</dbReference>
<feature type="domain" description="ATP-grasp" evidence="2">
    <location>
        <begin position="108"/>
        <end position="290"/>
    </location>
</feature>
<organism evidence="3 4">
    <name type="scientific">Thalassobellus suaedae</name>
    <dbReference type="NCBI Taxonomy" id="3074124"/>
    <lineage>
        <taxon>Bacteria</taxon>
        <taxon>Pseudomonadati</taxon>
        <taxon>Bacteroidota</taxon>
        <taxon>Flavobacteriia</taxon>
        <taxon>Flavobacteriales</taxon>
        <taxon>Flavobacteriaceae</taxon>
        <taxon>Thalassobellus</taxon>
    </lineage>
</organism>
<dbReference type="EMBL" id="CP134536">
    <property type="protein sequence ID" value="WNH12224.1"/>
    <property type="molecule type" value="Genomic_DNA"/>
</dbReference>
<dbReference type="PROSITE" id="PS50975">
    <property type="entry name" value="ATP_GRASP"/>
    <property type="match status" value="1"/>
</dbReference>
<reference evidence="3 4" key="1">
    <citation type="submission" date="2023-09" db="EMBL/GenBank/DDBJ databases">
        <title>Thalassobella suaedae gen. nov., sp. nov., a marine bacterium of the family Flavobacteriaceae isolated from a halophyte Suaeda japonica.</title>
        <authorList>
            <person name="Lee S.Y."/>
            <person name="Hwang C.Y."/>
        </authorList>
    </citation>
    <scope>NUCLEOTIDE SEQUENCE [LARGE SCALE GENOMIC DNA]</scope>
    <source>
        <strain evidence="3 4">HL-DH10</strain>
    </source>
</reference>
<dbReference type="InterPro" id="IPR048764">
    <property type="entry name" value="PylC_N"/>
</dbReference>
<proteinExistence type="predicted"/>
<gene>
    <name evidence="3" type="ORF">RHP49_15185</name>
</gene>
<name>A0ABY9Y307_9FLAO</name>
<accession>A0ABY9Y307</accession>
<evidence type="ECO:0000313" key="4">
    <source>
        <dbReference type="Proteomes" id="UP001303407"/>
    </source>
</evidence>
<dbReference type="Proteomes" id="UP001303407">
    <property type="component" value="Chromosome"/>
</dbReference>
<keyword evidence="4" id="KW-1185">Reference proteome</keyword>
<dbReference type="Gene3D" id="3.30.470.20">
    <property type="entry name" value="ATP-grasp fold, B domain"/>
    <property type="match status" value="1"/>
</dbReference>
<dbReference type="InterPro" id="IPR011761">
    <property type="entry name" value="ATP-grasp"/>
</dbReference>
<dbReference type="Pfam" id="PF15632">
    <property type="entry name" value="ATPgrasp_Ter"/>
    <property type="match status" value="1"/>
</dbReference>
<dbReference type="SUPFAM" id="SSF56059">
    <property type="entry name" value="Glutathione synthetase ATP-binding domain-like"/>
    <property type="match status" value="1"/>
</dbReference>
<dbReference type="InterPro" id="IPR013815">
    <property type="entry name" value="ATP_grasp_subdomain_1"/>
</dbReference>
<dbReference type="Gene3D" id="3.40.50.20">
    <property type="match status" value="1"/>
</dbReference>
<protein>
    <submittedName>
        <fullName evidence="3">ATP-grasp domain-containing protein</fullName>
    </submittedName>
</protein>